<feature type="transmembrane region" description="Helical" evidence="1">
    <location>
        <begin position="128"/>
        <end position="147"/>
    </location>
</feature>
<proteinExistence type="predicted"/>
<keyword evidence="3" id="KW-1185">Reference proteome</keyword>
<gene>
    <name evidence="2" type="ORF">EO244_08625</name>
</gene>
<comment type="caution">
    <text evidence="2">The sequence shown here is derived from an EMBL/GenBank/DDBJ whole genome shotgun (WGS) entry which is preliminary data.</text>
</comment>
<evidence type="ECO:0000313" key="3">
    <source>
        <dbReference type="Proteomes" id="UP000289703"/>
    </source>
</evidence>
<feature type="transmembrane region" description="Helical" evidence="1">
    <location>
        <begin position="103"/>
        <end position="121"/>
    </location>
</feature>
<keyword evidence="1" id="KW-0472">Membrane</keyword>
<protein>
    <submittedName>
        <fullName evidence="2">PAP2 family protein</fullName>
    </submittedName>
</protein>
<feature type="transmembrane region" description="Helical" evidence="1">
    <location>
        <begin position="79"/>
        <end position="97"/>
    </location>
</feature>
<name>A0A4Q1JN74_9BACT</name>
<keyword evidence="1" id="KW-1133">Transmembrane helix</keyword>
<evidence type="ECO:0000313" key="2">
    <source>
        <dbReference type="EMBL" id="RXQ95103.1"/>
    </source>
</evidence>
<keyword evidence="1" id="KW-0812">Transmembrane</keyword>
<organism evidence="2 3">
    <name type="scientific">Ancylomarina salipaludis</name>
    <dbReference type="NCBI Taxonomy" id="2501299"/>
    <lineage>
        <taxon>Bacteria</taxon>
        <taxon>Pseudomonadati</taxon>
        <taxon>Bacteroidota</taxon>
        <taxon>Bacteroidia</taxon>
        <taxon>Marinilabiliales</taxon>
        <taxon>Marinifilaceae</taxon>
        <taxon>Ancylomarina</taxon>
    </lineage>
</organism>
<evidence type="ECO:0000256" key="1">
    <source>
        <dbReference type="SAM" id="Phobius"/>
    </source>
</evidence>
<feature type="transmembrane region" description="Helical" evidence="1">
    <location>
        <begin position="182"/>
        <end position="199"/>
    </location>
</feature>
<dbReference type="OrthoDB" id="9786064at2"/>
<dbReference type="RefSeq" id="WP_129254261.1">
    <property type="nucleotide sequence ID" value="NZ_SAXA01000006.1"/>
</dbReference>
<dbReference type="EMBL" id="SAXA01000006">
    <property type="protein sequence ID" value="RXQ95103.1"/>
    <property type="molecule type" value="Genomic_DNA"/>
</dbReference>
<feature type="transmembrane region" description="Helical" evidence="1">
    <location>
        <begin position="37"/>
        <end position="58"/>
    </location>
</feature>
<dbReference type="Proteomes" id="UP000289703">
    <property type="component" value="Unassembled WGS sequence"/>
</dbReference>
<dbReference type="AlphaFoldDB" id="A0A4Q1JN74"/>
<reference evidence="2 3" key="1">
    <citation type="submission" date="2019-01" db="EMBL/GenBank/DDBJ databases">
        <title>Ancylomarina salipaludis sp. nov., isolated from a salt marsh.</title>
        <authorList>
            <person name="Yoon J.-H."/>
        </authorList>
    </citation>
    <scope>NUCLEOTIDE SEQUENCE [LARGE SCALE GENOMIC DNA]</scope>
    <source>
        <strain evidence="2 3">SHSM-M15</strain>
    </source>
</reference>
<accession>A0A4Q1JN74</accession>
<sequence>MNLSRIISGLAHPMLMPLYALYLIFHSDTFLDFTPFTLVKAIYLIVFITTVLLPISCLPLLKSYSLISSFDLSERRDRMIPLALAVLSYSLGFYLLSKLPGSNIFARLQLAGIFSLLLLLITSYWWKISLHMAGIGGLCALIFTFSVRFSTSLRTMFMMSLLAAGFLAYSRLKLNRHTSAQIYVGFMFGFIVVFLTFIYK</sequence>
<feature type="transmembrane region" description="Helical" evidence="1">
    <location>
        <begin position="7"/>
        <end position="25"/>
    </location>
</feature>